<dbReference type="EMBL" id="CP012502">
    <property type="protein sequence ID" value="AOM83725.1"/>
    <property type="molecule type" value="Genomic_DNA"/>
</dbReference>
<dbReference type="SUPFAM" id="SSF103481">
    <property type="entry name" value="Multidrug resistance efflux transporter EmrE"/>
    <property type="match status" value="2"/>
</dbReference>
<evidence type="ECO:0000256" key="8">
    <source>
        <dbReference type="SAM" id="Phobius"/>
    </source>
</evidence>
<evidence type="ECO:0000259" key="9">
    <source>
        <dbReference type="Pfam" id="PF00892"/>
    </source>
</evidence>
<feature type="transmembrane region" description="Helical" evidence="8">
    <location>
        <begin position="12"/>
        <end position="28"/>
    </location>
</feature>
<organism evidence="10 11">
    <name type="scientific">Salisediminibacterium beveridgei</name>
    <dbReference type="NCBI Taxonomy" id="632773"/>
    <lineage>
        <taxon>Bacteria</taxon>
        <taxon>Bacillati</taxon>
        <taxon>Bacillota</taxon>
        <taxon>Bacilli</taxon>
        <taxon>Bacillales</taxon>
        <taxon>Bacillaceae</taxon>
        <taxon>Salisediminibacterium</taxon>
    </lineage>
</organism>
<evidence type="ECO:0000256" key="3">
    <source>
        <dbReference type="ARBA" id="ARBA00022448"/>
    </source>
</evidence>
<feature type="transmembrane region" description="Helical" evidence="8">
    <location>
        <begin position="157"/>
        <end position="172"/>
    </location>
</feature>
<proteinExistence type="inferred from homology"/>
<feature type="transmembrane region" description="Helical" evidence="8">
    <location>
        <begin position="40"/>
        <end position="57"/>
    </location>
</feature>
<name>A0A1D7QXJ3_9BACI</name>
<sequence>MTHVPDMKKGVFAGIGAYLLWGFLPIYWKLVDHVSALEILAHRIVWSFLFLMLLFIVTRKVAYFLEDLRYLKTHPKIIVGIMTSSLLISTNWILFIWAVANERIVEVSLGYYINPLINVILGVIFFKETLNNKQRAAVGLAFIGVLIMTVSFGQVPYIALTLALSFGLYGLVKKQTQVGAMTGLSIETLMLLPIAIGVLFYLQGSVSGILHVGSDIPLTPVLLVGTGVATAIPLLLFGFGARNITLSLIGFLQYIAPTTMLLLGVLLYGEAFTIYHAVSFVFIWTGLILYSISKFRVFREEQRQRNNQIKSRA</sequence>
<evidence type="ECO:0000256" key="2">
    <source>
        <dbReference type="ARBA" id="ARBA00007362"/>
    </source>
</evidence>
<evidence type="ECO:0000313" key="11">
    <source>
        <dbReference type="Proteomes" id="UP000094463"/>
    </source>
</evidence>
<dbReference type="GO" id="GO:0005886">
    <property type="term" value="C:plasma membrane"/>
    <property type="evidence" value="ECO:0007669"/>
    <property type="project" value="UniProtKB-SubCell"/>
</dbReference>
<dbReference type="NCBIfam" id="TIGR00688">
    <property type="entry name" value="rarD"/>
    <property type="match status" value="1"/>
</dbReference>
<dbReference type="InterPro" id="IPR000620">
    <property type="entry name" value="EamA_dom"/>
</dbReference>
<feature type="transmembrane region" description="Helical" evidence="8">
    <location>
        <begin position="248"/>
        <end position="268"/>
    </location>
</feature>
<feature type="transmembrane region" description="Helical" evidence="8">
    <location>
        <begin position="109"/>
        <end position="126"/>
    </location>
</feature>
<keyword evidence="7 8" id="KW-0472">Membrane</keyword>
<evidence type="ECO:0000313" key="10">
    <source>
        <dbReference type="EMBL" id="AOM83725.1"/>
    </source>
</evidence>
<dbReference type="PATRIC" id="fig|632773.3.peg.2489"/>
<feature type="transmembrane region" description="Helical" evidence="8">
    <location>
        <begin position="274"/>
        <end position="293"/>
    </location>
</feature>
<dbReference type="STRING" id="632773.BBEV_2384"/>
<dbReference type="RefSeq" id="WP_069365677.1">
    <property type="nucleotide sequence ID" value="NZ_CP012502.1"/>
</dbReference>
<keyword evidence="3" id="KW-0813">Transport</keyword>
<feature type="transmembrane region" description="Helical" evidence="8">
    <location>
        <begin position="222"/>
        <end position="241"/>
    </location>
</feature>
<keyword evidence="4" id="KW-1003">Cell membrane</keyword>
<evidence type="ECO:0000256" key="5">
    <source>
        <dbReference type="ARBA" id="ARBA00022692"/>
    </source>
</evidence>
<evidence type="ECO:0000256" key="4">
    <source>
        <dbReference type="ARBA" id="ARBA00022475"/>
    </source>
</evidence>
<evidence type="ECO:0000256" key="1">
    <source>
        <dbReference type="ARBA" id="ARBA00004651"/>
    </source>
</evidence>
<protein>
    <submittedName>
        <fullName evidence="10">Transporter</fullName>
    </submittedName>
</protein>
<keyword evidence="6 8" id="KW-1133">Transmembrane helix</keyword>
<feature type="transmembrane region" description="Helical" evidence="8">
    <location>
        <begin position="77"/>
        <end position="97"/>
    </location>
</feature>
<keyword evidence="5 8" id="KW-0812">Transmembrane</keyword>
<keyword evidence="11" id="KW-1185">Reference proteome</keyword>
<evidence type="ECO:0000256" key="7">
    <source>
        <dbReference type="ARBA" id="ARBA00023136"/>
    </source>
</evidence>
<comment type="subcellular location">
    <subcellularLocation>
        <location evidence="1">Cell membrane</location>
        <topology evidence="1">Multi-pass membrane protein</topology>
    </subcellularLocation>
</comment>
<accession>A0A1D7QXJ3</accession>
<dbReference type="InterPro" id="IPR037185">
    <property type="entry name" value="EmrE-like"/>
</dbReference>
<feature type="transmembrane region" description="Helical" evidence="8">
    <location>
        <begin position="184"/>
        <end position="202"/>
    </location>
</feature>
<gene>
    <name evidence="10" type="ORF">BBEV_2384</name>
</gene>
<comment type="similarity">
    <text evidence="2">Belongs to the EamA transporter family.</text>
</comment>
<dbReference type="Pfam" id="PF00892">
    <property type="entry name" value="EamA"/>
    <property type="match status" value="1"/>
</dbReference>
<dbReference type="OrthoDB" id="369870at2"/>
<dbReference type="Proteomes" id="UP000094463">
    <property type="component" value="Chromosome"/>
</dbReference>
<dbReference type="PANTHER" id="PTHR22911">
    <property type="entry name" value="ACYL-MALONYL CONDENSING ENZYME-RELATED"/>
    <property type="match status" value="1"/>
</dbReference>
<dbReference type="PANTHER" id="PTHR22911:SF137">
    <property type="entry name" value="SOLUTE CARRIER FAMILY 35 MEMBER G2-RELATED"/>
    <property type="match status" value="1"/>
</dbReference>
<dbReference type="KEGG" id="bbev:BBEV_2384"/>
<dbReference type="AlphaFoldDB" id="A0A1D7QXJ3"/>
<feature type="domain" description="EamA" evidence="9">
    <location>
        <begin position="9"/>
        <end position="149"/>
    </location>
</feature>
<evidence type="ECO:0000256" key="6">
    <source>
        <dbReference type="ARBA" id="ARBA00022989"/>
    </source>
</evidence>
<dbReference type="InterPro" id="IPR004626">
    <property type="entry name" value="RarD"/>
</dbReference>
<reference evidence="10 11" key="1">
    <citation type="submission" date="2015-08" db="EMBL/GenBank/DDBJ databases">
        <title>The complete genome sequence of Bacillus beveridgei MLTeJB.</title>
        <authorList>
            <person name="Hanson T.E."/>
            <person name="Mesa C."/>
            <person name="Basesman S.M."/>
            <person name="Oremland R.S."/>
        </authorList>
    </citation>
    <scope>NUCLEOTIDE SEQUENCE [LARGE SCALE GENOMIC DNA]</scope>
    <source>
        <strain evidence="10 11">MLTeJB</strain>
    </source>
</reference>